<comment type="function">
    <text evidence="7">SbcCD cleaves DNA hairpin structures. These structures can inhibit DNA replication and are intermediates in certain DNA recombination reactions. The complex acts as a 3'-&gt;5' double strand exonuclease that can open hairpins. It also has a 5' single-strand endonuclease activity.</text>
</comment>
<feature type="region of interest" description="Disordered" evidence="8">
    <location>
        <begin position="334"/>
        <end position="353"/>
    </location>
</feature>
<name>A0A172URZ5_9MYCO</name>
<evidence type="ECO:0000256" key="3">
    <source>
        <dbReference type="ARBA" id="ARBA00013365"/>
    </source>
</evidence>
<keyword evidence="4 7" id="KW-0540">Nuclease</keyword>
<dbReference type="Proteomes" id="UP000077143">
    <property type="component" value="Chromosome"/>
</dbReference>
<comment type="similarity">
    <text evidence="1 7">Belongs to the SbcD family.</text>
</comment>
<dbReference type="NCBIfam" id="TIGR00619">
    <property type="entry name" value="sbcd"/>
    <property type="match status" value="1"/>
</dbReference>
<dbReference type="InterPro" id="IPR041796">
    <property type="entry name" value="Mre11_N"/>
</dbReference>
<dbReference type="Pfam" id="PF12320">
    <property type="entry name" value="SbcD_C"/>
    <property type="match status" value="1"/>
</dbReference>
<comment type="subunit">
    <text evidence="2 7">Heterodimer of SbcC and SbcD.</text>
</comment>
<dbReference type="Pfam" id="PF00149">
    <property type="entry name" value="Metallophos"/>
    <property type="match status" value="1"/>
</dbReference>
<keyword evidence="12" id="KW-1185">Reference proteome</keyword>
<evidence type="ECO:0000256" key="1">
    <source>
        <dbReference type="ARBA" id="ARBA00010555"/>
    </source>
</evidence>
<keyword evidence="7" id="KW-0255">Endonuclease</keyword>
<organism evidence="11 12">
    <name type="scientific">Mycobacterium adipatum</name>
    <dbReference type="NCBI Taxonomy" id="1682113"/>
    <lineage>
        <taxon>Bacteria</taxon>
        <taxon>Bacillati</taxon>
        <taxon>Actinomycetota</taxon>
        <taxon>Actinomycetes</taxon>
        <taxon>Mycobacteriales</taxon>
        <taxon>Mycobacteriaceae</taxon>
        <taxon>Mycobacterium</taxon>
    </lineage>
</organism>
<evidence type="ECO:0000256" key="8">
    <source>
        <dbReference type="SAM" id="MobiDB-lite"/>
    </source>
</evidence>
<dbReference type="EMBL" id="CP015596">
    <property type="protein sequence ID" value="ANE81574.1"/>
    <property type="molecule type" value="Genomic_DNA"/>
</dbReference>
<dbReference type="InterPro" id="IPR026843">
    <property type="entry name" value="SbcD_C"/>
</dbReference>
<feature type="compositionally biased region" description="Basic and acidic residues" evidence="8">
    <location>
        <begin position="343"/>
        <end position="352"/>
    </location>
</feature>
<feature type="domain" description="Calcineurin-like phosphoesterase" evidence="9">
    <location>
        <begin position="1"/>
        <end position="227"/>
    </location>
</feature>
<evidence type="ECO:0000313" key="11">
    <source>
        <dbReference type="EMBL" id="ANE81574.1"/>
    </source>
</evidence>
<dbReference type="AlphaFoldDB" id="A0A172URZ5"/>
<dbReference type="RefSeq" id="WP_067999334.1">
    <property type="nucleotide sequence ID" value="NZ_CP015596.1"/>
</dbReference>
<accession>A0A172URZ5</accession>
<evidence type="ECO:0000256" key="7">
    <source>
        <dbReference type="RuleBase" id="RU363069"/>
    </source>
</evidence>
<dbReference type="InterPro" id="IPR004593">
    <property type="entry name" value="SbcD"/>
</dbReference>
<dbReference type="SUPFAM" id="SSF56300">
    <property type="entry name" value="Metallo-dependent phosphatases"/>
    <property type="match status" value="1"/>
</dbReference>
<dbReference type="GO" id="GO:0006310">
    <property type="term" value="P:DNA recombination"/>
    <property type="evidence" value="ECO:0007669"/>
    <property type="project" value="UniProtKB-KW"/>
</dbReference>
<feature type="domain" description="Nuclease SbcCD subunit D C-terminal" evidence="10">
    <location>
        <begin position="279"/>
        <end position="363"/>
    </location>
</feature>
<keyword evidence="6 7" id="KW-0269">Exonuclease</keyword>
<gene>
    <name evidence="7" type="primary">sbcD</name>
    <name evidence="11" type="ORF">A7U43_21805</name>
</gene>
<dbReference type="InterPro" id="IPR029052">
    <property type="entry name" value="Metallo-depent_PP-like"/>
</dbReference>
<evidence type="ECO:0000313" key="12">
    <source>
        <dbReference type="Proteomes" id="UP000077143"/>
    </source>
</evidence>
<dbReference type="GO" id="GO:0006260">
    <property type="term" value="P:DNA replication"/>
    <property type="evidence" value="ECO:0007669"/>
    <property type="project" value="UniProtKB-KW"/>
</dbReference>
<protein>
    <recommendedName>
        <fullName evidence="3 7">Nuclease SbcCD subunit D</fullName>
    </recommendedName>
</protein>
<dbReference type="GO" id="GO:0008408">
    <property type="term" value="F:3'-5' exonuclease activity"/>
    <property type="evidence" value="ECO:0007669"/>
    <property type="project" value="InterPro"/>
</dbReference>
<dbReference type="InterPro" id="IPR004843">
    <property type="entry name" value="Calcineurin-like_PHP"/>
</dbReference>
<evidence type="ECO:0000256" key="5">
    <source>
        <dbReference type="ARBA" id="ARBA00022801"/>
    </source>
</evidence>
<reference evidence="11 12" key="1">
    <citation type="submission" date="2016-05" db="EMBL/GenBank/DDBJ databases">
        <title>Complete genome sequence of a phthalic acid esters degrading Mycobacterium sp. YC-RL4.</title>
        <authorList>
            <person name="Ren L."/>
            <person name="Fan S."/>
            <person name="Ruth N."/>
            <person name="Jia Y."/>
            <person name="Wang J."/>
            <person name="Qiao C."/>
        </authorList>
    </citation>
    <scope>NUCLEOTIDE SEQUENCE [LARGE SCALE GENOMIC DNA]</scope>
    <source>
        <strain evidence="11 12">YC-RL4</strain>
    </source>
</reference>
<dbReference type="PANTHER" id="PTHR30337">
    <property type="entry name" value="COMPONENT OF ATP-DEPENDENT DSDNA EXONUCLEASE"/>
    <property type="match status" value="1"/>
</dbReference>
<dbReference type="GO" id="GO:0004519">
    <property type="term" value="F:endonuclease activity"/>
    <property type="evidence" value="ECO:0007669"/>
    <property type="project" value="UniProtKB-KW"/>
</dbReference>
<evidence type="ECO:0000259" key="9">
    <source>
        <dbReference type="Pfam" id="PF00149"/>
    </source>
</evidence>
<keyword evidence="5 7" id="KW-0378">Hydrolase</keyword>
<dbReference type="CDD" id="cd00840">
    <property type="entry name" value="MPP_Mre11_N"/>
    <property type="match status" value="1"/>
</dbReference>
<evidence type="ECO:0000256" key="4">
    <source>
        <dbReference type="ARBA" id="ARBA00022722"/>
    </source>
</evidence>
<dbReference type="InterPro" id="IPR050535">
    <property type="entry name" value="DNA_Repair-Maintenance_Comp"/>
</dbReference>
<dbReference type="STRING" id="1682113.A7U43_21805"/>
<dbReference type="KEGG" id="madi:A7U43_21805"/>
<dbReference type="Gene3D" id="3.60.21.10">
    <property type="match status" value="1"/>
</dbReference>
<evidence type="ECO:0000256" key="6">
    <source>
        <dbReference type="ARBA" id="ARBA00022839"/>
    </source>
</evidence>
<proteinExistence type="inferred from homology"/>
<sequence length="389" mass="42010">MKFLHTSDWHIGKTLKGRSRLAEQANVLKEIVGIAHDEAVDAVLVAGDLYETSVPSAEAQRLVVHALIELRKGGTEVITMAGNHDHAGTFDAYRPLMAAAGIHLLGQARQATAGGVVSFHARSTGEPVNVAVLPFLTTRYAVRATELLTQTPAEHAGVYDQQVRELIDHLKTGFTPDAVNILMAHLTVTGGLLGGGERTAQTIFDYYVPATAFGSDPHYVALGHLHRRQSMPAACPVHYSGSPVAVDFGEEENVNVVLLVEASPTSPASVEDCPITAGRRLRTVRGTVAELATAAADFGDDYLRVYVQEPTRAGLRDQVIELLPNAIEVRIDPKFAAPSDRPAPQDRSDKSPVELFDEFCAEQQIADHRLDTLFRQLLDEVTSADSEGS</sequence>
<keyword evidence="7" id="KW-0233">DNA recombination</keyword>
<dbReference type="PANTHER" id="PTHR30337:SF0">
    <property type="entry name" value="NUCLEASE SBCCD SUBUNIT D"/>
    <property type="match status" value="1"/>
</dbReference>
<dbReference type="OrthoDB" id="9773856at2"/>
<evidence type="ECO:0000256" key="2">
    <source>
        <dbReference type="ARBA" id="ARBA00011322"/>
    </source>
</evidence>
<evidence type="ECO:0000259" key="10">
    <source>
        <dbReference type="Pfam" id="PF12320"/>
    </source>
</evidence>
<keyword evidence="7" id="KW-0235">DNA replication</keyword>